<evidence type="ECO:0000313" key="4">
    <source>
        <dbReference type="Proteomes" id="UP000020467"/>
    </source>
</evidence>
<dbReference type="STRING" id="1445577.A0A010R4F5"/>
<dbReference type="PANTHER" id="PTHR42085:SF1">
    <property type="entry name" value="F-BOX DOMAIN-CONTAINING PROTEIN"/>
    <property type="match status" value="1"/>
</dbReference>
<keyword evidence="4" id="KW-1185">Reference proteome</keyword>
<feature type="compositionally biased region" description="Polar residues" evidence="1">
    <location>
        <begin position="374"/>
        <end position="389"/>
    </location>
</feature>
<evidence type="ECO:0000259" key="2">
    <source>
        <dbReference type="Pfam" id="PF24864"/>
    </source>
</evidence>
<accession>A0A010R4F5</accession>
<dbReference type="PANTHER" id="PTHR42085">
    <property type="entry name" value="F-BOX DOMAIN-CONTAINING PROTEIN"/>
    <property type="match status" value="1"/>
</dbReference>
<protein>
    <recommendedName>
        <fullName evidence="2">DUF7730 domain-containing protein</fullName>
    </recommendedName>
</protein>
<dbReference type="AlphaFoldDB" id="A0A010R4F5"/>
<dbReference type="Proteomes" id="UP000020467">
    <property type="component" value="Unassembled WGS sequence"/>
</dbReference>
<dbReference type="EMBL" id="JARH01000928">
    <property type="protein sequence ID" value="EXF75126.1"/>
    <property type="molecule type" value="Genomic_DNA"/>
</dbReference>
<dbReference type="HOGENOM" id="CLU_470092_0_0_1"/>
<evidence type="ECO:0000313" key="3">
    <source>
        <dbReference type="EMBL" id="EXF75126.1"/>
    </source>
</evidence>
<name>A0A010R4F5_9PEZI</name>
<sequence>MHSKPDPALITAVMSLNMPDVLAEPKEAEQSSGYSNSRSNKRQRCESSPGSPQQPYPKRLRTEVPKEEESPLLTNFVINKRRLPPELRNKIYSIAFTRSTVTITAKVVYGYTRGRSRFRWKRKDARHHVSRRTTESIPVAFLGTCKQVHAEARALLYANCFDVQDMETLVVWLKDLGTNTVYLRAIVLQTEPQLWLPSPSSSTSRTQQNRYRELCRRAARMLAAAENFQTLRMQFFYHHMIGGPAQRATLKRLGPVSGWIGIARRVAEVLYHDFRPVFTKGLSRGHSPERLCHALQVSRSNWWCYRHVSSPQKLNAKEAREAEEEVVEHLRLLLRRNVESRLSLMQHYKHQAARVVFSTSADMASSSVVSASSGECQQRDSQVSSTTLPDGNARYGRPESKSLSFLHLPREIRNIIYMLVLASPSQIYIVGRVPEEETLLVWLHNIGPDNRRHLREIVLIRPSTCTDPVISGRQNSIMTRIAAVLDNSPNLKQIKVLYLGFDGMIDVSKRLKLHRDGQASLLVTASRHMAEWMAGPCQPILKDEELDEAHASFSDHMELLLERSRKKNLRRRQKKLQRPT</sequence>
<feature type="domain" description="DUF7730" evidence="2">
    <location>
        <begin position="82"/>
        <end position="236"/>
    </location>
</feature>
<feature type="region of interest" description="Disordered" evidence="1">
    <location>
        <begin position="369"/>
        <end position="394"/>
    </location>
</feature>
<gene>
    <name evidence="3" type="ORF">CFIO01_06736</name>
</gene>
<dbReference type="InterPro" id="IPR038883">
    <property type="entry name" value="AN11006-like"/>
</dbReference>
<proteinExistence type="predicted"/>
<dbReference type="Pfam" id="PF24864">
    <property type="entry name" value="DUF7730"/>
    <property type="match status" value="1"/>
</dbReference>
<dbReference type="eggNOG" id="ENOG502T62E">
    <property type="taxonomic scope" value="Eukaryota"/>
</dbReference>
<comment type="caution">
    <text evidence="3">The sequence shown here is derived from an EMBL/GenBank/DDBJ whole genome shotgun (WGS) entry which is preliminary data.</text>
</comment>
<organism evidence="3 4">
    <name type="scientific">Colletotrichum fioriniae PJ7</name>
    <dbReference type="NCBI Taxonomy" id="1445577"/>
    <lineage>
        <taxon>Eukaryota</taxon>
        <taxon>Fungi</taxon>
        <taxon>Dikarya</taxon>
        <taxon>Ascomycota</taxon>
        <taxon>Pezizomycotina</taxon>
        <taxon>Sordariomycetes</taxon>
        <taxon>Hypocreomycetidae</taxon>
        <taxon>Glomerellales</taxon>
        <taxon>Glomerellaceae</taxon>
        <taxon>Colletotrichum</taxon>
        <taxon>Colletotrichum acutatum species complex</taxon>
    </lineage>
</organism>
<feature type="region of interest" description="Disordered" evidence="1">
    <location>
        <begin position="21"/>
        <end position="67"/>
    </location>
</feature>
<dbReference type="OrthoDB" id="5397846at2759"/>
<dbReference type="InterPro" id="IPR056632">
    <property type="entry name" value="DUF7730"/>
</dbReference>
<evidence type="ECO:0000256" key="1">
    <source>
        <dbReference type="SAM" id="MobiDB-lite"/>
    </source>
</evidence>
<dbReference type="KEGG" id="cfj:CFIO01_06736"/>
<reference evidence="3 4" key="1">
    <citation type="submission" date="2014-02" db="EMBL/GenBank/DDBJ databases">
        <title>The genome sequence of Colletotrichum fioriniae PJ7.</title>
        <authorList>
            <person name="Baroncelli R."/>
            <person name="Thon M.R."/>
        </authorList>
    </citation>
    <scope>NUCLEOTIDE SEQUENCE [LARGE SCALE GENOMIC DNA]</scope>
    <source>
        <strain evidence="3 4">PJ7</strain>
    </source>
</reference>